<dbReference type="GO" id="GO:0004930">
    <property type="term" value="F:G protein-coupled receptor activity"/>
    <property type="evidence" value="ECO:0007669"/>
    <property type="project" value="InterPro"/>
</dbReference>
<feature type="domain" description="G-protein coupled receptors family 2 profile 1" evidence="2">
    <location>
        <begin position="205"/>
        <end position="272"/>
    </location>
</feature>
<dbReference type="OrthoDB" id="10052455at2759"/>
<dbReference type="GO" id="GO:0016020">
    <property type="term" value="C:membrane"/>
    <property type="evidence" value="ECO:0007669"/>
    <property type="project" value="InterPro"/>
</dbReference>
<dbReference type="Pfam" id="PF16489">
    <property type="entry name" value="GAIN"/>
    <property type="match status" value="1"/>
</dbReference>
<dbReference type="Gene3D" id="1.25.40.610">
    <property type="match status" value="1"/>
</dbReference>
<dbReference type="Gene3D" id="2.60.40.10">
    <property type="entry name" value="Immunoglobulins"/>
    <property type="match status" value="2"/>
</dbReference>
<dbReference type="PANTHER" id="PTHR45889:SF8">
    <property type="entry name" value="IG-LIKE DOMAIN-CONTAINING PROTEIN"/>
    <property type="match status" value="1"/>
</dbReference>
<dbReference type="InterPro" id="IPR032471">
    <property type="entry name" value="AGRL2-4_GAIN_subdom_A"/>
</dbReference>
<dbReference type="InterPro" id="IPR013783">
    <property type="entry name" value="Ig-like_fold"/>
</dbReference>
<dbReference type="InterPro" id="IPR036445">
    <property type="entry name" value="GPCR_2_extracell_dom_sf"/>
</dbReference>
<reference evidence="4 5" key="1">
    <citation type="submission" date="2020-06" db="EMBL/GenBank/DDBJ databases">
        <authorList>
            <person name="Li R."/>
            <person name="Bekaert M."/>
        </authorList>
    </citation>
    <scope>NUCLEOTIDE SEQUENCE [LARGE SCALE GENOMIC DNA]</scope>
    <source>
        <strain evidence="5">wild</strain>
    </source>
</reference>
<dbReference type="InterPro" id="IPR013162">
    <property type="entry name" value="CD80_C2-set"/>
</dbReference>
<proteinExistence type="predicted"/>
<dbReference type="PROSITE" id="PS50227">
    <property type="entry name" value="G_PROTEIN_RECEP_F2_3"/>
    <property type="match status" value="1"/>
</dbReference>
<evidence type="ECO:0008006" key="6">
    <source>
        <dbReference type="Google" id="ProtNLM"/>
    </source>
</evidence>
<name>A0A6J8BQN9_MYTCO</name>
<dbReference type="EMBL" id="CACVKT020003688">
    <property type="protein sequence ID" value="CAC5385134.1"/>
    <property type="molecule type" value="Genomic_DNA"/>
</dbReference>
<dbReference type="SUPFAM" id="SSF48726">
    <property type="entry name" value="Immunoglobulin"/>
    <property type="match status" value="2"/>
</dbReference>
<dbReference type="SUPFAM" id="SSF111418">
    <property type="entry name" value="Hormone receptor domain"/>
    <property type="match status" value="1"/>
</dbReference>
<dbReference type="Proteomes" id="UP000507470">
    <property type="component" value="Unassembled WGS sequence"/>
</dbReference>
<dbReference type="AlphaFoldDB" id="A0A6J8BQN9"/>
<keyword evidence="5" id="KW-1185">Reference proteome</keyword>
<dbReference type="InterPro" id="IPR036179">
    <property type="entry name" value="Ig-like_dom_sf"/>
</dbReference>
<dbReference type="PROSITE" id="PS50835">
    <property type="entry name" value="IG_LIKE"/>
    <property type="match status" value="1"/>
</dbReference>
<dbReference type="Gene3D" id="4.10.1240.10">
    <property type="entry name" value="GPCR, family 2, extracellular hormone receptor domain"/>
    <property type="match status" value="1"/>
</dbReference>
<dbReference type="Pfam" id="PF13927">
    <property type="entry name" value="Ig_3"/>
    <property type="match status" value="1"/>
</dbReference>
<dbReference type="InterPro" id="IPR001879">
    <property type="entry name" value="GPCR_2_extracellular_dom"/>
</dbReference>
<organism evidence="4 5">
    <name type="scientific">Mytilus coruscus</name>
    <name type="common">Sea mussel</name>
    <dbReference type="NCBI Taxonomy" id="42192"/>
    <lineage>
        <taxon>Eukaryota</taxon>
        <taxon>Metazoa</taxon>
        <taxon>Spiralia</taxon>
        <taxon>Lophotrochozoa</taxon>
        <taxon>Mollusca</taxon>
        <taxon>Bivalvia</taxon>
        <taxon>Autobranchia</taxon>
        <taxon>Pteriomorphia</taxon>
        <taxon>Mytilida</taxon>
        <taxon>Mytiloidea</taxon>
        <taxon>Mytilidae</taxon>
        <taxon>Mytilinae</taxon>
        <taxon>Mytilus</taxon>
    </lineage>
</organism>
<accession>A0A6J8BQN9</accession>
<evidence type="ECO:0000256" key="1">
    <source>
        <dbReference type="ARBA" id="ARBA00023157"/>
    </source>
</evidence>
<evidence type="ECO:0000259" key="2">
    <source>
        <dbReference type="PROSITE" id="PS50227"/>
    </source>
</evidence>
<evidence type="ECO:0000313" key="5">
    <source>
        <dbReference type="Proteomes" id="UP000507470"/>
    </source>
</evidence>
<dbReference type="InterPro" id="IPR007110">
    <property type="entry name" value="Ig-like_dom"/>
</dbReference>
<dbReference type="PANTHER" id="PTHR45889">
    <property type="entry name" value="IG-LIKE DOMAIN-CONTAINING PROTEIN"/>
    <property type="match status" value="1"/>
</dbReference>
<gene>
    <name evidence="4" type="ORF">MCOR_20709</name>
</gene>
<dbReference type="Pfam" id="PF08205">
    <property type="entry name" value="C2-set_2"/>
    <property type="match status" value="1"/>
</dbReference>
<sequence length="415" mass="45049">MYVTVGRLASSQIPPGSPVITGPQIIVLNSQITLLCTSPGGNPTPTVKWFKDDTEITTGISTTISGTAVTTSLTFTASSYYHLKVLECQAENGVLVNPLTTSRYVEVNFSPQAPTLTGPTTLTPGQQGIWTCISANGYPAGIMTMRNQKKSTQFTSEFSSTSVFNRTFFDVTGTLSWSPVIVNNGDTICCDVTHTTTLGSIPQTVCKLISVTHSTVLCGENIDKFNTKWGITAEKNLVTLPCNGNYTGSVSRYCSNGGKWMEPDYSQCTRKAIQNIHEQSAKLLSGESVDSTVSTILENLENTTSENNELRSGDLVTSSAVLDDIVRYVTDNTEKLSVNQLEIFGSVCNNILDERNHQLWEELNDEGLNGVPSVVKAVTDYNEVFHNVIDGEFATIVQKENIGLFLISFTSCAHV</sequence>
<keyword evidence="1" id="KW-1015">Disulfide bond</keyword>
<feature type="domain" description="Ig-like" evidence="3">
    <location>
        <begin position="15"/>
        <end position="108"/>
    </location>
</feature>
<evidence type="ECO:0000259" key="3">
    <source>
        <dbReference type="PROSITE" id="PS50835"/>
    </source>
</evidence>
<evidence type="ECO:0000313" key="4">
    <source>
        <dbReference type="EMBL" id="CAC5385134.1"/>
    </source>
</evidence>
<protein>
    <recommendedName>
        <fullName evidence="6">Ig-like domain-containing protein</fullName>
    </recommendedName>
</protein>